<keyword evidence="3" id="KW-1185">Reference proteome</keyword>
<dbReference type="InterPro" id="IPR002696">
    <property type="entry name" value="Membr_insert_effic_factor_YidD"/>
</dbReference>
<dbReference type="SMART" id="SM01234">
    <property type="entry name" value="Haemolytic"/>
    <property type="match status" value="1"/>
</dbReference>
<name>A0A4U8YQ10_9BACT</name>
<protein>
    <submittedName>
        <fullName evidence="2">Putative membrane protein insertion efficiency factor</fullName>
    </submittedName>
</protein>
<dbReference type="NCBIfam" id="TIGR00278">
    <property type="entry name" value="membrane protein insertion efficiency factor YidD"/>
    <property type="match status" value="1"/>
</dbReference>
<proteinExistence type="predicted"/>
<sequence>MLRERYLIALAAICLLVPATAVAESGESPLIYSVFKSVISSADGNRCSHVPSCARYAKEAVEKHGPLKGAMLSCDRLIRCGGDDTKRLPQVVVGGHRHAWDPVSANDFWWKDGGEEKKAPVLPMHFDGWD</sequence>
<feature type="chain" id="PRO_5020634432" evidence="1">
    <location>
        <begin position="24"/>
        <end position="130"/>
    </location>
</feature>
<dbReference type="AlphaFoldDB" id="A0A4U8YQ10"/>
<dbReference type="Proteomes" id="UP000507962">
    <property type="component" value="Unassembled WGS sequence"/>
</dbReference>
<dbReference type="Pfam" id="PF01809">
    <property type="entry name" value="YidD"/>
    <property type="match status" value="1"/>
</dbReference>
<keyword evidence="1" id="KW-0732">Signal</keyword>
<feature type="signal peptide" evidence="1">
    <location>
        <begin position="1"/>
        <end position="23"/>
    </location>
</feature>
<accession>A0A4U8YQ10</accession>
<dbReference type="EMBL" id="CAADHO010000008">
    <property type="protein sequence ID" value="VFQ46345.1"/>
    <property type="molecule type" value="Genomic_DNA"/>
</dbReference>
<dbReference type="PANTHER" id="PTHR33383">
    <property type="entry name" value="MEMBRANE PROTEIN INSERTION EFFICIENCY FACTOR-RELATED"/>
    <property type="match status" value="1"/>
</dbReference>
<gene>
    <name evidence="2" type="ORF">MSL71_40090</name>
</gene>
<dbReference type="PANTHER" id="PTHR33383:SF1">
    <property type="entry name" value="MEMBRANE PROTEIN INSERTION EFFICIENCY FACTOR-RELATED"/>
    <property type="match status" value="1"/>
</dbReference>
<organism evidence="2 3">
    <name type="scientific">Desulfoluna butyratoxydans</name>
    <dbReference type="NCBI Taxonomy" id="231438"/>
    <lineage>
        <taxon>Bacteria</taxon>
        <taxon>Pseudomonadati</taxon>
        <taxon>Thermodesulfobacteriota</taxon>
        <taxon>Desulfobacteria</taxon>
        <taxon>Desulfobacterales</taxon>
        <taxon>Desulfolunaceae</taxon>
        <taxon>Desulfoluna</taxon>
    </lineage>
</organism>
<evidence type="ECO:0000313" key="3">
    <source>
        <dbReference type="Proteomes" id="UP000507962"/>
    </source>
</evidence>
<evidence type="ECO:0000256" key="1">
    <source>
        <dbReference type="SAM" id="SignalP"/>
    </source>
</evidence>
<evidence type="ECO:0000313" key="2">
    <source>
        <dbReference type="EMBL" id="VFQ46345.1"/>
    </source>
</evidence>
<reference evidence="2 3" key="1">
    <citation type="submission" date="2019-03" db="EMBL/GenBank/DDBJ databases">
        <authorList>
            <person name="Nijsse B."/>
        </authorList>
    </citation>
    <scope>NUCLEOTIDE SEQUENCE [LARGE SCALE GENOMIC DNA]</scope>
    <source>
        <strain evidence="2">Desulfoluna butyratoxydans MSL71</strain>
    </source>
</reference>
<dbReference type="RefSeq" id="WP_180143922.1">
    <property type="nucleotide sequence ID" value="NZ_CAADHO010000008.1"/>
</dbReference>